<dbReference type="OrthoDB" id="6125419at2759"/>
<keyword evidence="4" id="KW-0175">Coiled coil</keyword>
<comment type="caution">
    <text evidence="8">The sequence shown here is derived from an EMBL/GenBank/DDBJ whole genome shotgun (WGS) entry which is preliminary data.</text>
</comment>
<dbReference type="Proteomes" id="UP000780801">
    <property type="component" value="Unassembled WGS sequence"/>
</dbReference>
<feature type="region of interest" description="Disordered" evidence="5">
    <location>
        <begin position="1992"/>
        <end position="2014"/>
    </location>
</feature>
<feature type="domain" description="DNA endonuclease activator Ctp1 C-terminal" evidence="6">
    <location>
        <begin position="902"/>
        <end position="995"/>
    </location>
</feature>
<dbReference type="GO" id="GO:0003684">
    <property type="term" value="F:damaged DNA binding"/>
    <property type="evidence" value="ECO:0007669"/>
    <property type="project" value="TreeGrafter"/>
</dbReference>
<feature type="region of interest" description="Disordered" evidence="5">
    <location>
        <begin position="360"/>
        <end position="402"/>
    </location>
</feature>
<comment type="subcellular location">
    <subcellularLocation>
        <location evidence="1">Nucleus</location>
    </subcellularLocation>
</comment>
<keyword evidence="3" id="KW-0539">Nucleus</keyword>
<feature type="region of interest" description="Disordered" evidence="5">
    <location>
        <begin position="714"/>
        <end position="742"/>
    </location>
</feature>
<feature type="region of interest" description="Disordered" evidence="5">
    <location>
        <begin position="434"/>
        <end position="463"/>
    </location>
</feature>
<feature type="compositionally biased region" description="Acidic residues" evidence="5">
    <location>
        <begin position="563"/>
        <end position="574"/>
    </location>
</feature>
<evidence type="ECO:0000256" key="5">
    <source>
        <dbReference type="SAM" id="MobiDB-lite"/>
    </source>
</evidence>
<dbReference type="InterPro" id="IPR022542">
    <property type="entry name" value="FOCAD/RST1_DUF3730"/>
</dbReference>
<feature type="region of interest" description="Disordered" evidence="5">
    <location>
        <begin position="834"/>
        <end position="885"/>
    </location>
</feature>
<evidence type="ECO:0000256" key="2">
    <source>
        <dbReference type="ARBA" id="ARBA00022763"/>
    </source>
</evidence>
<evidence type="ECO:0008006" key="10">
    <source>
        <dbReference type="Google" id="ProtNLM"/>
    </source>
</evidence>
<feature type="region of interest" description="Disordered" evidence="5">
    <location>
        <begin position="184"/>
        <end position="224"/>
    </location>
</feature>
<protein>
    <recommendedName>
        <fullName evidence="10">DNA endonuclease activator Ctp1 C-terminal domain-containing protein</fullName>
    </recommendedName>
</protein>
<evidence type="ECO:0000256" key="3">
    <source>
        <dbReference type="ARBA" id="ARBA00023242"/>
    </source>
</evidence>
<feature type="compositionally biased region" description="Polar residues" evidence="5">
    <location>
        <begin position="360"/>
        <end position="377"/>
    </location>
</feature>
<dbReference type="InterPro" id="IPR016024">
    <property type="entry name" value="ARM-type_fold"/>
</dbReference>
<evidence type="ECO:0000256" key="1">
    <source>
        <dbReference type="ARBA" id="ARBA00004123"/>
    </source>
</evidence>
<dbReference type="InterPro" id="IPR013882">
    <property type="entry name" value="Ctp1_C"/>
</dbReference>
<reference evidence="8" key="1">
    <citation type="journal article" date="2020" name="Fungal Divers.">
        <title>Resolving the Mortierellaceae phylogeny through synthesis of multi-gene phylogenetics and phylogenomics.</title>
        <authorList>
            <person name="Vandepol N."/>
            <person name="Liber J."/>
            <person name="Desiro A."/>
            <person name="Na H."/>
            <person name="Kennedy M."/>
            <person name="Barry K."/>
            <person name="Grigoriev I.V."/>
            <person name="Miller A.N."/>
            <person name="O'Donnell K."/>
            <person name="Stajich J.E."/>
            <person name="Bonito G."/>
        </authorList>
    </citation>
    <scope>NUCLEOTIDE SEQUENCE</scope>
    <source>
        <strain evidence="8">KOD1015</strain>
    </source>
</reference>
<dbReference type="PANTHER" id="PTHR15107">
    <property type="entry name" value="RETINOBLASTOMA BINDING PROTEIN 8"/>
    <property type="match status" value="1"/>
</dbReference>
<evidence type="ECO:0000259" key="7">
    <source>
        <dbReference type="Pfam" id="PF12530"/>
    </source>
</evidence>
<feature type="compositionally biased region" description="Polar residues" evidence="5">
    <location>
        <begin position="732"/>
        <end position="742"/>
    </location>
</feature>
<gene>
    <name evidence="8" type="ORF">BGW38_006278</name>
</gene>
<evidence type="ECO:0000313" key="9">
    <source>
        <dbReference type="Proteomes" id="UP000780801"/>
    </source>
</evidence>
<organism evidence="8 9">
    <name type="scientific">Lunasporangiospora selenospora</name>
    <dbReference type="NCBI Taxonomy" id="979761"/>
    <lineage>
        <taxon>Eukaryota</taxon>
        <taxon>Fungi</taxon>
        <taxon>Fungi incertae sedis</taxon>
        <taxon>Mucoromycota</taxon>
        <taxon>Mortierellomycotina</taxon>
        <taxon>Mortierellomycetes</taxon>
        <taxon>Mortierellales</taxon>
        <taxon>Mortierellaceae</taxon>
        <taxon>Lunasporangiospora</taxon>
    </lineage>
</organism>
<evidence type="ECO:0000256" key="4">
    <source>
        <dbReference type="SAM" id="Coils"/>
    </source>
</evidence>
<dbReference type="EMBL" id="JAABOA010000040">
    <property type="protein sequence ID" value="KAF9586362.1"/>
    <property type="molecule type" value="Genomic_DNA"/>
</dbReference>
<proteinExistence type="predicted"/>
<evidence type="ECO:0000313" key="8">
    <source>
        <dbReference type="EMBL" id="KAF9586362.1"/>
    </source>
</evidence>
<feature type="compositionally biased region" description="Polar residues" evidence="5">
    <location>
        <begin position="384"/>
        <end position="393"/>
    </location>
</feature>
<feature type="domain" description="DUF3730" evidence="7">
    <location>
        <begin position="1619"/>
        <end position="1866"/>
    </location>
</feature>
<feature type="compositionally biased region" description="Low complexity" evidence="5">
    <location>
        <begin position="842"/>
        <end position="853"/>
    </location>
</feature>
<feature type="compositionally biased region" description="Polar residues" evidence="5">
    <location>
        <begin position="805"/>
        <end position="817"/>
    </location>
</feature>
<dbReference type="PANTHER" id="PTHR15107:SF0">
    <property type="entry name" value="DNA ENDONUCLEASE ACTIVATOR CTP1 C-TERMINAL DOMAIN-CONTAINING PROTEIN"/>
    <property type="match status" value="1"/>
</dbReference>
<feature type="coiled-coil region" evidence="4">
    <location>
        <begin position="29"/>
        <end position="56"/>
    </location>
</feature>
<feature type="region of interest" description="Disordered" evidence="5">
    <location>
        <begin position="528"/>
        <end position="612"/>
    </location>
</feature>
<feature type="region of interest" description="Disordered" evidence="5">
    <location>
        <begin position="1044"/>
        <end position="1085"/>
    </location>
</feature>
<feature type="compositionally biased region" description="Basic and acidic residues" evidence="5">
    <location>
        <begin position="584"/>
        <end position="596"/>
    </location>
</feature>
<keyword evidence="9" id="KW-1185">Reference proteome</keyword>
<feature type="compositionally biased region" description="Basic and acidic residues" evidence="5">
    <location>
        <begin position="2736"/>
        <end position="2746"/>
    </location>
</feature>
<feature type="region of interest" description="Disordered" evidence="5">
    <location>
        <begin position="782"/>
        <end position="818"/>
    </location>
</feature>
<dbReference type="SUPFAM" id="SSF48371">
    <property type="entry name" value="ARM repeat"/>
    <property type="match status" value="2"/>
</dbReference>
<feature type="compositionally biased region" description="Polar residues" evidence="5">
    <location>
        <begin position="202"/>
        <end position="219"/>
    </location>
</feature>
<feature type="compositionally biased region" description="Low complexity" evidence="5">
    <location>
        <begin position="1065"/>
        <end position="1080"/>
    </location>
</feature>
<feature type="region of interest" description="Disordered" evidence="5">
    <location>
        <begin position="91"/>
        <end position="150"/>
    </location>
</feature>
<dbReference type="GO" id="GO:0010792">
    <property type="term" value="P:DNA double-strand break processing involved in repair via single-strand annealing"/>
    <property type="evidence" value="ECO:0007669"/>
    <property type="project" value="TreeGrafter"/>
</dbReference>
<dbReference type="InterPro" id="IPR033316">
    <property type="entry name" value="RBBP8-like"/>
</dbReference>
<dbReference type="GO" id="GO:0005634">
    <property type="term" value="C:nucleus"/>
    <property type="evidence" value="ECO:0007669"/>
    <property type="project" value="UniProtKB-SubCell"/>
</dbReference>
<feature type="region of interest" description="Disordered" evidence="5">
    <location>
        <begin position="1162"/>
        <end position="1181"/>
    </location>
</feature>
<feature type="region of interest" description="Disordered" evidence="5">
    <location>
        <begin position="2728"/>
        <end position="2749"/>
    </location>
</feature>
<name>A0A9P6KIV6_9FUNG</name>
<dbReference type="Pfam" id="PF12530">
    <property type="entry name" value="DUF3730"/>
    <property type="match status" value="1"/>
</dbReference>
<keyword evidence="2" id="KW-0227">DNA damage</keyword>
<accession>A0A9P6KIV6</accession>
<dbReference type="Pfam" id="PF08573">
    <property type="entry name" value="SAE2"/>
    <property type="match status" value="1"/>
</dbReference>
<evidence type="ECO:0000259" key="6">
    <source>
        <dbReference type="Pfam" id="PF08573"/>
    </source>
</evidence>
<sequence>MASNPVISAAAGFLRLGVEDMLSLTTQKIKRLVGRERELETQLQESKDLITKHQLNAIEWCTIAKGCQRDWSMIAYQLTQIQHKVSDALRAQDQETRPNIRPSTSASTTDRSSPDRARSSPSTTTNVHVASMGEISPPAANKGSARVTEDNSADLLRTVADTISRIMSQIAKDKPSREPVAPLLNRNVNATKNNPVVIDDPGTSTPLTTASASNSNDLTGTRDFSPRSSALLSASLSSSTSKSSANTLPAVNANSTTEICNCGCQEVIKSLKAQCAYTEEMHSFVEIRYQKLVVGLEAYKAKVERWKEQMAKHQHQKRMKAAAVAAARAADSNSLSTVSMSMPSTLDTLSQPSLSLQRSIAQSVQRRLQDSTQTNDGVSRRARFSSTESGENDSSPRQEVTRRNTLYNQLGSGLQLIDDSITSSAVPLSSALSLPLLPSSSSGNSSRTTTLANNAGIGAGSASEPHILIDDLDEDNDSENETEQPRAAFKAIQVVLDSTRSEEAFVLDTEEDESTGEKPVQGVEAMETADTEQDMVEQTQSPPKSPTFPSDLALNRRLFLPLSDEDEDDNDGDTGEMFQQDLQSRSRRDPLTREDEVQPLPQQPGAFDMELDSPSSIQHQASAQTFNQSDKAGSSISALLRQPRLPSGREHSARADTIKNTLSAASTVSVSAPVSPTLPRRRTSTANTVAAAINSAGRSHQHDTEMERYRRTMQRHRSSSPMFDSDEETSHLHGSNLTRPTTTVPAALERREGQQGQELQPREIQYKSRRDLVQDSTAISAIDTFSGPGDGKMFSASSTRRETQKNLTSQTSGQEYQKATVLGNVGDRNGRIEVSHRASIPSSVGGSSGSSSSREQRPQPPYTRVQWADNNDMPQEPPHGPSLDEEWRQGYEADQMSENRIYNYTERRKDKRKQMHGQDCECCRRFYEVTGPLPPPDGHHEFFTPAPRPGEREIWEQSADKQLEHRINETSRHRVQYETPLTPPGFWDVDFPPTPERKRWDQVANERRKFKRQKQRTHHLNSIPNVPEAGARARNRFFPNCDMAASSRRPALGSTKEDSMDKLFSSSGKGNTPSTTNSTTSHHRSVTVQKIATLRGQLANAPLNATNNNRSLVLAQLWSLAVSPIPYTSSVATTAITDLVATGALDWTETLQGFENALGSTGSKVARQGSRQGQGQGQGQSQANMIQALSSLFIAAAEFLSSNSTTTAKTSTGAGRHPSQGSISRSAFASKNNRHPFVALISTHPGVEISLFGAMDRIISYSSSKSASLSGYQIQAFDLVAPFLDFCLLDRHQRTTIVSSTAMLWILKVLNGLLASNLGSTQDGSSLFTIRLFDYLCSIPARFPLDRESTSTALQAGMQSLVDYYRLPSTQLSLDSNYKSLLGGRILFLLVSWIADMRRLGLSTVFWMQMAETLVTPKKDYTVPALSFDRLWPLLSYLLMNASTVDEQRILVDWMHSALIKVLSETDEAAGTLDAMIANLAFLPIFQVMGESQMESVSKKCSEMLQRLETIPKTKHSHAVQQKEVSTKDKLLRCSGVAGMIHAEVNHLRRIWTDESLATGSLSSDDGDSEEKGPLFSFADDRVLSSLVLTTMMFHPDEQYRIRALTEQSQAEDGQLVTLVLFLYVLRVDASPMVKLHLLQESIPALVTDRDEVVTARVLKIILTLINGSPHTNTSRGSKSSTFMGAVGVRILFMIWKRQPRVWKTLRHVIHEWVEMRPRLLKTPVRGEPEYDMEVAVLTTIRDVCAFDAAGYADILIPFLSSLLHSVELYASSICIIIETINIAVDAGIVEPRAAWNVLLCHIAEHAVTTEHSRMLQEMCVFYGIVGSSTEDTQVFLDLKEVISNEYIKPLLDSKDPEVLASALRALACFTAPEILTTLAVEVPGVYIRERILEATDSQVVDEYSLVLEKLVRHELTHMRRGLFKDSASSRRGADGDQQQPGTQELDRMLGVMSVVSSSVLQKWQSGDVNPGLRIGYALSSQLCSSVLDRLPSSSSLSQSNTGAGEGSGDGNKEETTAVIRTQQGYRNLMTALTDVTLTDHLVERTCALEGWTAMFDNMWMENDDIRTLAIAETLIGDLYKKIADGFVPAHCANALFAISGIVLSLHRHSHPASTVQSSVLAKYLLQNFVQTDGVSDVGGSDEVQFAVLVSLSFITPLAAVDEKLVRAVINVFLERLEEDALNPSTSSELSNWATFATGWAFCNLLSGLVDYPTKTSELNQICQQTLQQLVAVFDREHGSFALTLGLLMAFPRLSIAVTASTTSRKRNVTSASEGETQAVQKIISMARTDLRSFLDNQQQVLTPQRLARLLGAPWVVAFSDRSESSQDERKDDTELLDGALLLATSRRDLQPQLVHFTVPFCHTIHMNLDARNPPSNEISLFTGRIHSLVNLIRITPTSAARHTAVIALGSCFGIDWSRGPTVASVGASGLFSFLAANSTLSSVTNSALTTLIELSGLSIQITGSGNVGPSASTLNSGSATNEYAIVIPAPKAANPKSMLMVQDLKAGRLSAMVLGHIACHVHRLRQTDKGRVIGTSTEPKDYSRLSASTSWLRAIFDGLWEPLQMGAIQKAQKTYRVGEELLLYTIQSLPTPLPAVNWFTLLTQLIAEEPQVLSVAIQVASKHANTSTSLMEFLVMILSNMKPGTGETDDTVEGKESSISPEELIVGEEGLGRVLTLGGLPRCSGGDQAAEELDKVRGLEGLAKKVSLPTSRVVDLVESLAKQLFSNTTTSQEGTKSESGQKHASGENLIGSTPIEVLQLIFLDTLCSHMRQHGRGTTANINSSGQGKQQASILTSNLQSPSSILDSAKELLQELRTVMLRVFTTISVGRISLSSRVLKRLADLSMMSLSHLESALLDTVSRPEAEWVLKRAVAVASLYRAGYLPSHQEVQLTQICQSALSILATSVTETNDLRDIELAESAISVLLYAMYKGPQSKNNPYSHEPLTEYQQKKLQSIRLSWLQRILDLLVLVSSLQEIFVKALQVLLGGATLLWWGEQHPLEQEPFDLDGEVGGTNPGVSRTAASDDAEARFLAMADDHVQQLEIEVHRKGQMMSGQDYNLLEDDSFDKWHLRFMHSVSSLTTAGPPVSAAHDGHDTLREDVIERMTLTLPGVVVGGSSGRALNSKDGNQMTNRLLKLAMDPKIGLQERDLLVTLLRRVEDFVPKEFGWVLL</sequence>